<dbReference type="RefSeq" id="WP_092817348.1">
    <property type="nucleotide sequence ID" value="NZ_FNWU01000008.1"/>
</dbReference>
<dbReference type="Proteomes" id="UP000199215">
    <property type="component" value="Unassembled WGS sequence"/>
</dbReference>
<evidence type="ECO:0000313" key="11">
    <source>
        <dbReference type="EMBL" id="SEH56994.1"/>
    </source>
</evidence>
<dbReference type="PANTHER" id="PTHR30081:SF8">
    <property type="entry name" value="PROTEIN TRANSLOCASE SUBUNIT SECF"/>
    <property type="match status" value="1"/>
</dbReference>
<feature type="transmembrane region" description="Helical" evidence="9">
    <location>
        <begin position="273"/>
        <end position="296"/>
    </location>
</feature>
<feature type="transmembrane region" description="Helical" evidence="9">
    <location>
        <begin position="20"/>
        <end position="40"/>
    </location>
</feature>
<dbReference type="OrthoDB" id="85411at2157"/>
<keyword evidence="3 9" id="KW-1003">Cell membrane</keyword>
<accession>A0A1H6JBI9</accession>
<evidence type="ECO:0000256" key="4">
    <source>
        <dbReference type="ARBA" id="ARBA00022692"/>
    </source>
</evidence>
<evidence type="ECO:0000256" key="6">
    <source>
        <dbReference type="ARBA" id="ARBA00022989"/>
    </source>
</evidence>
<name>A0A1H6JBI9_9EURY</name>
<dbReference type="InterPro" id="IPR053476">
    <property type="entry name" value="SecD/SecF_export"/>
</dbReference>
<evidence type="ECO:0000256" key="3">
    <source>
        <dbReference type="ARBA" id="ARBA00022475"/>
    </source>
</evidence>
<dbReference type="HAMAP" id="MF_01464_A">
    <property type="entry name" value="SecF_A"/>
    <property type="match status" value="1"/>
</dbReference>
<dbReference type="GO" id="GO:0065002">
    <property type="term" value="P:intracellular protein transmembrane transport"/>
    <property type="evidence" value="ECO:0007669"/>
    <property type="project" value="UniProtKB-UniRule"/>
</dbReference>
<dbReference type="GO" id="GO:0006605">
    <property type="term" value="P:protein targeting"/>
    <property type="evidence" value="ECO:0007669"/>
    <property type="project" value="UniProtKB-UniRule"/>
</dbReference>
<comment type="subunit">
    <text evidence="9">Part of the protein translocation apparatus. Forms a complex with SecD.</text>
</comment>
<dbReference type="InterPro" id="IPR024921">
    <property type="entry name" value="SecF_arc"/>
</dbReference>
<evidence type="ECO:0000256" key="9">
    <source>
        <dbReference type="HAMAP-Rule" id="MF_01464"/>
    </source>
</evidence>
<organism evidence="11 12">
    <name type="scientific">Halopenitus malekzadehii</name>
    <dbReference type="NCBI Taxonomy" id="1267564"/>
    <lineage>
        <taxon>Archaea</taxon>
        <taxon>Methanobacteriati</taxon>
        <taxon>Methanobacteriota</taxon>
        <taxon>Stenosarchaea group</taxon>
        <taxon>Halobacteria</taxon>
        <taxon>Halobacteriales</taxon>
        <taxon>Haloferacaceae</taxon>
        <taxon>Halopenitus</taxon>
    </lineage>
</organism>
<evidence type="ECO:0000259" key="10">
    <source>
        <dbReference type="Pfam" id="PF02355"/>
    </source>
</evidence>
<dbReference type="STRING" id="1267564.SAMN05192561_10825"/>
<reference evidence="11 12" key="1">
    <citation type="submission" date="2016-10" db="EMBL/GenBank/DDBJ databases">
        <authorList>
            <person name="de Groot N.N."/>
        </authorList>
    </citation>
    <scope>NUCLEOTIDE SEQUENCE [LARGE SCALE GENOMIC DNA]</scope>
    <source>
        <strain evidence="11 12">IBRC-M10418</strain>
    </source>
</reference>
<keyword evidence="4 9" id="KW-0812">Transmembrane</keyword>
<dbReference type="PANTHER" id="PTHR30081">
    <property type="entry name" value="PROTEIN-EXPORT MEMBRANE PROTEIN SEC"/>
    <property type="match status" value="1"/>
</dbReference>
<dbReference type="SUPFAM" id="SSF82866">
    <property type="entry name" value="Multidrug efflux transporter AcrB transmembrane domain"/>
    <property type="match status" value="1"/>
</dbReference>
<dbReference type="Gene3D" id="1.20.1640.10">
    <property type="entry name" value="Multidrug efflux transporter AcrB transmembrane domain"/>
    <property type="match status" value="1"/>
</dbReference>
<evidence type="ECO:0000313" key="12">
    <source>
        <dbReference type="Proteomes" id="UP000199215"/>
    </source>
</evidence>
<sequence length="306" mass="32321">MVAIEVPEVEYTDYTNRQLVAIPLAVLAVALLILGGWYLATGAPADLGVEFTGGAELRLSASETSDLEMGTPEARAALEDPDTFSIEPSSIQYAPGDETYIVTFRPEDLPEDAGSGDFGDIAGEAEAAGFAVTGEDIVSASFGSGVQTQALGGVVIAFLGMSVLVFAMFRTFVPSIAVVASAFSDIIIPVAVMNLLGIDMTLGTVAALLMIIGYSVDSDILLNNSVLRRTGGFYESVQRAMRTGVTMTITSIAAMIVMTIVAWVFGIDLLRDIGVILAVGLCADLMNTYLLNVSLLRWYSFEGVSR</sequence>
<protein>
    <recommendedName>
        <fullName evidence="9">Protein-export membrane protein SecF</fullName>
    </recommendedName>
</protein>
<proteinExistence type="inferred from homology"/>
<keyword evidence="8 9" id="KW-0472">Membrane</keyword>
<feature type="transmembrane region" description="Helical" evidence="9">
    <location>
        <begin position="243"/>
        <end position="267"/>
    </location>
</feature>
<evidence type="ECO:0000256" key="2">
    <source>
        <dbReference type="ARBA" id="ARBA00022448"/>
    </source>
</evidence>
<comment type="function">
    <text evidence="9">Involved in protein export.</text>
</comment>
<dbReference type="EMBL" id="FNWU01000008">
    <property type="protein sequence ID" value="SEH56994.1"/>
    <property type="molecule type" value="Genomic_DNA"/>
</dbReference>
<feature type="transmembrane region" description="Helical" evidence="9">
    <location>
        <begin position="150"/>
        <end position="169"/>
    </location>
</feature>
<keyword evidence="7 9" id="KW-0811">Translocation</keyword>
<comment type="similarity">
    <text evidence="9">Belongs to the SecD/SecF family. SecF subfamily.</text>
</comment>
<keyword evidence="2 9" id="KW-0813">Transport</keyword>
<dbReference type="NCBIfam" id="NF041305">
    <property type="entry name" value="SecF_Halo"/>
    <property type="match status" value="1"/>
</dbReference>
<evidence type="ECO:0000256" key="1">
    <source>
        <dbReference type="ARBA" id="ARBA00004651"/>
    </source>
</evidence>
<dbReference type="GO" id="GO:0005886">
    <property type="term" value="C:plasma membrane"/>
    <property type="evidence" value="ECO:0007669"/>
    <property type="project" value="UniProtKB-SubCell"/>
</dbReference>
<feature type="domain" description="Protein export membrane protein SecD/SecF C-terminal" evidence="10">
    <location>
        <begin position="131"/>
        <end position="300"/>
    </location>
</feature>
<comment type="subcellular location">
    <subcellularLocation>
        <location evidence="1 9">Cell membrane</location>
        <topology evidence="1 9">Multi-pass membrane protein</topology>
    </subcellularLocation>
</comment>
<dbReference type="AlphaFoldDB" id="A0A1H6JBI9"/>
<keyword evidence="5 9" id="KW-0653">Protein transport</keyword>
<evidence type="ECO:0000256" key="7">
    <source>
        <dbReference type="ARBA" id="ARBA00023010"/>
    </source>
</evidence>
<dbReference type="InterPro" id="IPR022813">
    <property type="entry name" value="SecD/SecF_arch_bac"/>
</dbReference>
<evidence type="ECO:0000256" key="5">
    <source>
        <dbReference type="ARBA" id="ARBA00022927"/>
    </source>
</evidence>
<feature type="transmembrane region" description="Helical" evidence="9">
    <location>
        <begin position="176"/>
        <end position="196"/>
    </location>
</feature>
<feature type="transmembrane region" description="Helical" evidence="9">
    <location>
        <begin position="202"/>
        <end position="222"/>
    </location>
</feature>
<evidence type="ECO:0000256" key="8">
    <source>
        <dbReference type="ARBA" id="ARBA00023136"/>
    </source>
</evidence>
<gene>
    <name evidence="9" type="primary">secF</name>
    <name evidence="11" type="ORF">SAMN05192561_10825</name>
</gene>
<dbReference type="Pfam" id="PF02355">
    <property type="entry name" value="SecD_SecF_C"/>
    <property type="match status" value="1"/>
</dbReference>
<dbReference type="InterPro" id="IPR048634">
    <property type="entry name" value="SecD_SecF_C"/>
</dbReference>
<keyword evidence="6 9" id="KW-1133">Transmembrane helix</keyword>
<keyword evidence="12" id="KW-1185">Reference proteome</keyword>
<dbReference type="NCBIfam" id="NF006355">
    <property type="entry name" value="PRK08578.1-3"/>
    <property type="match status" value="1"/>
</dbReference>